<dbReference type="SMART" id="SM00534">
    <property type="entry name" value="MUTSac"/>
    <property type="match status" value="1"/>
</dbReference>
<dbReference type="SUPFAM" id="SSF52540">
    <property type="entry name" value="P-loop containing nucleoside triphosphate hydrolases"/>
    <property type="match status" value="1"/>
</dbReference>
<name>A0A061AR98_CYBFA</name>
<keyword evidence="8 12" id="KW-0234">DNA repair</keyword>
<evidence type="ECO:0000256" key="11">
    <source>
        <dbReference type="ARBA" id="ARBA00073545"/>
    </source>
</evidence>
<evidence type="ECO:0000256" key="13">
    <source>
        <dbReference type="SAM" id="Coils"/>
    </source>
</evidence>
<dbReference type="NCBIfam" id="NF003810">
    <property type="entry name" value="PRK05399.1"/>
    <property type="match status" value="1"/>
</dbReference>
<dbReference type="SUPFAM" id="SSF48334">
    <property type="entry name" value="DNA repair protein MutS, domain III"/>
    <property type="match status" value="1"/>
</dbReference>
<evidence type="ECO:0000256" key="4">
    <source>
        <dbReference type="ARBA" id="ARBA00022741"/>
    </source>
</evidence>
<dbReference type="FunFam" id="1.10.1420.10:FF:000015">
    <property type="entry name" value="DNA mismatch repair protein Msh2"/>
    <property type="match status" value="1"/>
</dbReference>
<dbReference type="GO" id="GO:0030983">
    <property type="term" value="F:mismatched DNA binding"/>
    <property type="evidence" value="ECO:0007669"/>
    <property type="project" value="InterPro"/>
</dbReference>
<keyword evidence="6" id="KW-0067">ATP-binding</keyword>
<dbReference type="Gene3D" id="1.10.1420.10">
    <property type="match status" value="2"/>
</dbReference>
<dbReference type="CDD" id="cd03285">
    <property type="entry name" value="ABC_MSH2_euk"/>
    <property type="match status" value="1"/>
</dbReference>
<evidence type="ECO:0000256" key="2">
    <source>
        <dbReference type="ARBA" id="ARBA00006271"/>
    </source>
</evidence>
<dbReference type="InterPro" id="IPR000432">
    <property type="entry name" value="DNA_mismatch_repair_MutS_C"/>
</dbReference>
<dbReference type="FunFam" id="1.10.1420.10:FF:000017">
    <property type="entry name" value="DNA mismatch repair protein Msh2"/>
    <property type="match status" value="1"/>
</dbReference>
<dbReference type="Pfam" id="PF05192">
    <property type="entry name" value="MutS_III"/>
    <property type="match status" value="1"/>
</dbReference>
<proteinExistence type="inferred from homology"/>
<dbReference type="InterPro" id="IPR011184">
    <property type="entry name" value="DNA_mismatch_repair_Msh2"/>
</dbReference>
<dbReference type="Pfam" id="PF01624">
    <property type="entry name" value="MutS_I"/>
    <property type="match status" value="1"/>
</dbReference>
<evidence type="ECO:0000256" key="8">
    <source>
        <dbReference type="ARBA" id="ARBA00023204"/>
    </source>
</evidence>
<reference evidence="15" key="1">
    <citation type="journal article" date="2014" name="Genome Announc.">
        <title>Genome sequence of the yeast Cyberlindnera fabianii (Hansenula fabianii).</title>
        <authorList>
            <person name="Freel K.C."/>
            <person name="Sarilar V."/>
            <person name="Neuveglise C."/>
            <person name="Devillers H."/>
            <person name="Friedrich A."/>
            <person name="Schacherer J."/>
        </authorList>
    </citation>
    <scope>NUCLEOTIDE SEQUENCE</scope>
    <source>
        <strain evidence="15">YJS4271</strain>
    </source>
</reference>
<accession>A0A061AR98</accession>
<comment type="subunit">
    <text evidence="10">Heterodimer of msh2 and msh6.</text>
</comment>
<dbReference type="SUPFAM" id="SSF53150">
    <property type="entry name" value="DNA repair protein MutS, domain II"/>
    <property type="match status" value="1"/>
</dbReference>
<dbReference type="PANTHER" id="PTHR11361:SF35">
    <property type="entry name" value="DNA MISMATCH REPAIR PROTEIN MSH2"/>
    <property type="match status" value="1"/>
</dbReference>
<evidence type="ECO:0000256" key="9">
    <source>
        <dbReference type="ARBA" id="ARBA00023242"/>
    </source>
</evidence>
<comment type="function">
    <text evidence="12">Component of the post-replicative DNA mismatch repair system (MMR).</text>
</comment>
<organism evidence="15">
    <name type="scientific">Cyberlindnera fabianii</name>
    <name type="common">Yeast</name>
    <name type="synonym">Hansenula fabianii</name>
    <dbReference type="NCBI Taxonomy" id="36022"/>
    <lineage>
        <taxon>Eukaryota</taxon>
        <taxon>Fungi</taxon>
        <taxon>Dikarya</taxon>
        <taxon>Ascomycota</taxon>
        <taxon>Saccharomycotina</taxon>
        <taxon>Saccharomycetes</taxon>
        <taxon>Phaffomycetales</taxon>
        <taxon>Phaffomycetaceae</taxon>
        <taxon>Cyberlindnera</taxon>
    </lineage>
</organism>
<dbReference type="Pfam" id="PF05188">
    <property type="entry name" value="MutS_II"/>
    <property type="match status" value="1"/>
</dbReference>
<dbReference type="InterPro" id="IPR027417">
    <property type="entry name" value="P-loop_NTPase"/>
</dbReference>
<dbReference type="InterPro" id="IPR007860">
    <property type="entry name" value="DNA_mmatch_repair_MutS_con_dom"/>
</dbReference>
<dbReference type="PROSITE" id="PS00486">
    <property type="entry name" value="DNA_MISMATCH_REPAIR_2"/>
    <property type="match status" value="1"/>
</dbReference>
<dbReference type="SMART" id="SM00533">
    <property type="entry name" value="MUTSd"/>
    <property type="match status" value="1"/>
</dbReference>
<dbReference type="FunFam" id="3.30.420.110:FF:000002">
    <property type="entry name" value="DNA mismatch repair protein"/>
    <property type="match status" value="1"/>
</dbReference>
<evidence type="ECO:0000256" key="10">
    <source>
        <dbReference type="ARBA" id="ARBA00064337"/>
    </source>
</evidence>
<evidence type="ECO:0000256" key="7">
    <source>
        <dbReference type="ARBA" id="ARBA00023125"/>
    </source>
</evidence>
<dbReference type="PANTHER" id="PTHR11361">
    <property type="entry name" value="DNA MISMATCH REPAIR PROTEIN MUTS FAMILY MEMBER"/>
    <property type="match status" value="1"/>
</dbReference>
<dbReference type="GO" id="GO:0005524">
    <property type="term" value="F:ATP binding"/>
    <property type="evidence" value="ECO:0007669"/>
    <property type="project" value="UniProtKB-KW"/>
</dbReference>
<dbReference type="Pfam" id="PF00488">
    <property type="entry name" value="MutS_V"/>
    <property type="match status" value="1"/>
</dbReference>
<dbReference type="FunFam" id="3.40.50.300:FF:000925">
    <property type="entry name" value="DNA mismatch repair protein MSH2"/>
    <property type="match status" value="1"/>
</dbReference>
<dbReference type="InterPro" id="IPR045076">
    <property type="entry name" value="MutS"/>
</dbReference>
<dbReference type="OrthoDB" id="295033at2759"/>
<evidence type="ECO:0000259" key="14">
    <source>
        <dbReference type="PROSITE" id="PS00486"/>
    </source>
</evidence>
<protein>
    <recommendedName>
        <fullName evidence="11">DNA mismatch repair protein MSH2</fullName>
    </recommendedName>
    <alternativeName>
        <fullName evidence="3">DNA mismatch repair protein Msh2</fullName>
    </alternativeName>
</protein>
<dbReference type="GO" id="GO:0032301">
    <property type="term" value="C:MutSalpha complex"/>
    <property type="evidence" value="ECO:0007669"/>
    <property type="project" value="TreeGrafter"/>
</dbReference>
<keyword evidence="7 12" id="KW-0238">DNA-binding</keyword>
<comment type="subcellular location">
    <subcellularLocation>
        <location evidence="1">Nucleus</location>
    </subcellularLocation>
</comment>
<evidence type="ECO:0000313" key="15">
    <source>
        <dbReference type="EMBL" id="CDR40166.1"/>
    </source>
</evidence>
<keyword evidence="9" id="KW-0539">Nucleus</keyword>
<dbReference type="GO" id="GO:0006312">
    <property type="term" value="P:mitotic recombination"/>
    <property type="evidence" value="ECO:0007669"/>
    <property type="project" value="TreeGrafter"/>
</dbReference>
<dbReference type="InterPro" id="IPR007861">
    <property type="entry name" value="DNA_mismatch_repair_MutS_clamp"/>
</dbReference>
<dbReference type="GO" id="GO:0140664">
    <property type="term" value="F:ATP-dependent DNA damage sensor activity"/>
    <property type="evidence" value="ECO:0007669"/>
    <property type="project" value="InterPro"/>
</dbReference>
<sequence>MSSRPELKFSDASDERSFYRKFQRLQARTDSLLRIVDKGDYFTALGEDAAFVAETVYRTTSVLKQSQGVNYVTMSTSVVGQLLGLCLFERGMKVEIYDRTWEPIKFASPGNIEQVEDLIQGGTSGGDANGGALVVVAIKVVNKTEGKNIGFCFVDTAGKEICVAEFVDNEVYSNLESLLIQIGAKEVLVQSSNTDDPDFVNMTGVVDRCGAVVTELKSSDFNNKDIEQDLTRLIGDELALSVGDISTSTAGLAAASAVFQYLGLLTDDSSFGTYKLKQHALNHFMKLDSSAVKALNLFPTAGNQSGGKNTSIFGLLNHCKSAGGVRLLHQWIKQPLVNVTEIQARHDLLQMLFEDTQMRTTLQDDLLPSIPDVRRLNKKLLKKNSGNLEDVVRIYQFLLKVPDIIEVLEGKQNELESEELKLLVETTWTAQIRDLFAPLTKLQELVETTVDLDALDRHEFVIKPEYDDDLQAFRARLDEIEEEIRSIHQSVADDLGLDAEKKLKLELHSNHGWCMRLTRTEERAIRGKREYIELQTVKAGVFFTTEQMREIAAESADIQQKYSRQQSALVREIVGIAATYAPVLEKLDMVLANLDVIVSFAHVSAYAPVPYVKPVMHAMGSVNGKTELTEARHPCVEAQDGVAFIANDVKLSRNESEFLVITGPNMGGKSTFIRQLGCIALMAQIGCFVPASTAELTVFDAVLARVGAGDSQLKGVSTFMVEMLETASILKTATADSLIIIDELGRGTSTYDGFGLAWAIAENIASKIHSFTLFATHFHELTKLSDQINTVKNLHVAAHVEDKSDDITLLYKVEPGVSDQSFGIHVAEVVGFPEKIVNMAKRKAAELDDHEEESKRTRCTPEEVTKGSELLKTILKKWKSDVNLVEMSSDDAAGKLKKLVEEEYKDQIAASPFAKEALTL</sequence>
<dbReference type="InterPro" id="IPR036187">
    <property type="entry name" value="DNA_mismatch_repair_MutS_sf"/>
</dbReference>
<gene>
    <name evidence="15" type="ORF">CYFA0S_04e05006g</name>
</gene>
<dbReference type="InterPro" id="IPR007696">
    <property type="entry name" value="DNA_mismatch_repair_MutS_core"/>
</dbReference>
<comment type="similarity">
    <text evidence="2 12">Belongs to the DNA mismatch repair MutS family.</text>
</comment>
<evidence type="ECO:0000256" key="1">
    <source>
        <dbReference type="ARBA" id="ARBA00004123"/>
    </source>
</evidence>
<dbReference type="VEuPathDB" id="FungiDB:BON22_2476"/>
<keyword evidence="5 12" id="KW-0227">DNA damage</keyword>
<dbReference type="PIRSF" id="PIRSF005813">
    <property type="entry name" value="MSH2"/>
    <property type="match status" value="1"/>
</dbReference>
<evidence type="ECO:0000256" key="12">
    <source>
        <dbReference type="RuleBase" id="RU003756"/>
    </source>
</evidence>
<feature type="domain" description="DNA mismatch repair proteins mutS family" evidence="14">
    <location>
        <begin position="737"/>
        <end position="753"/>
    </location>
</feature>
<evidence type="ECO:0000256" key="3">
    <source>
        <dbReference type="ARBA" id="ARBA00019549"/>
    </source>
</evidence>
<dbReference type="Pfam" id="PF05190">
    <property type="entry name" value="MutS_IV"/>
    <property type="match status" value="1"/>
</dbReference>
<dbReference type="Gene3D" id="3.30.420.110">
    <property type="entry name" value="MutS, connector domain"/>
    <property type="match status" value="1"/>
</dbReference>
<dbReference type="Gene3D" id="3.40.50.300">
    <property type="entry name" value="P-loop containing nucleotide triphosphate hydrolases"/>
    <property type="match status" value="1"/>
</dbReference>
<dbReference type="PhylomeDB" id="A0A061AR98"/>
<evidence type="ECO:0000256" key="6">
    <source>
        <dbReference type="ARBA" id="ARBA00022840"/>
    </source>
</evidence>
<dbReference type="InterPro" id="IPR007695">
    <property type="entry name" value="DNA_mismatch_repair_MutS-lik_N"/>
</dbReference>
<dbReference type="InterPro" id="IPR036678">
    <property type="entry name" value="MutS_con_dom_sf"/>
</dbReference>
<dbReference type="Gene3D" id="3.40.1170.10">
    <property type="entry name" value="DNA repair protein MutS, domain I"/>
    <property type="match status" value="1"/>
</dbReference>
<dbReference type="AlphaFoldDB" id="A0A061AR98"/>
<dbReference type="InterPro" id="IPR016151">
    <property type="entry name" value="DNA_mismatch_repair_MutS_N"/>
</dbReference>
<dbReference type="GO" id="GO:0006298">
    <property type="term" value="P:mismatch repair"/>
    <property type="evidence" value="ECO:0007669"/>
    <property type="project" value="InterPro"/>
</dbReference>
<dbReference type="InterPro" id="IPR032642">
    <property type="entry name" value="Msh2_ATP-bd"/>
</dbReference>
<keyword evidence="13" id="KW-0175">Coiled coil</keyword>
<dbReference type="GO" id="GO:0051053">
    <property type="term" value="P:negative regulation of DNA metabolic process"/>
    <property type="evidence" value="ECO:0007669"/>
    <property type="project" value="UniProtKB-ARBA"/>
</dbReference>
<dbReference type="EMBL" id="LK052889">
    <property type="protein sequence ID" value="CDR40166.1"/>
    <property type="molecule type" value="Genomic_DNA"/>
</dbReference>
<keyword evidence="4 12" id="KW-0547">Nucleotide-binding</keyword>
<evidence type="ECO:0000256" key="5">
    <source>
        <dbReference type="ARBA" id="ARBA00022763"/>
    </source>
</evidence>
<feature type="coiled-coil region" evidence="13">
    <location>
        <begin position="463"/>
        <end position="490"/>
    </location>
</feature>